<dbReference type="HAMAP" id="MF_00675">
    <property type="entry name" value="UxaC"/>
    <property type="match status" value="1"/>
</dbReference>
<evidence type="ECO:0000256" key="7">
    <source>
        <dbReference type="HAMAP-Rule" id="MF_00675"/>
    </source>
</evidence>
<evidence type="ECO:0000256" key="2">
    <source>
        <dbReference type="ARBA" id="ARBA00004892"/>
    </source>
</evidence>
<proteinExistence type="inferred from homology"/>
<dbReference type="OrthoDB" id="9766564at2"/>
<evidence type="ECO:0000313" key="8">
    <source>
        <dbReference type="EMBL" id="GEN45986.1"/>
    </source>
</evidence>
<dbReference type="RefSeq" id="WP_146816393.1">
    <property type="nucleotide sequence ID" value="NZ_BJYA01000012.1"/>
</dbReference>
<evidence type="ECO:0000256" key="1">
    <source>
        <dbReference type="ARBA" id="ARBA00001165"/>
    </source>
</evidence>
<dbReference type="PANTHER" id="PTHR30068">
    <property type="entry name" value="URONATE ISOMERASE"/>
    <property type="match status" value="1"/>
</dbReference>
<keyword evidence="6 7" id="KW-0413">Isomerase</keyword>
<comment type="catalytic activity">
    <reaction evidence="1 7">
        <text>D-glucuronate = D-fructuronate</text>
        <dbReference type="Rhea" id="RHEA:13049"/>
        <dbReference type="ChEBI" id="CHEBI:58720"/>
        <dbReference type="ChEBI" id="CHEBI:59863"/>
        <dbReference type="EC" id="5.3.1.12"/>
    </reaction>
</comment>
<dbReference type="InterPro" id="IPR003766">
    <property type="entry name" value="Uronate_isomerase"/>
</dbReference>
<dbReference type="Pfam" id="PF02614">
    <property type="entry name" value="UxaC"/>
    <property type="match status" value="1"/>
</dbReference>
<name>A0A511W4F4_9BACI</name>
<dbReference type="GO" id="GO:0019698">
    <property type="term" value="P:D-galacturonate catabolic process"/>
    <property type="evidence" value="ECO:0007669"/>
    <property type="project" value="TreeGrafter"/>
</dbReference>
<sequence length="465" mass="53860">MKTFITDGFLLENQKAYDLYHGYAKHLPIIDYHNHLVPEEILEDKNYKNLYEIWLAGDHYKWRAMRANGIEEPYVTGDKSDYEKFLAWAKTVPQTLGNPLYHWTHLELLRYLEIDELLDENTAPDIWEEAKQRLQTPELSARNILRHDQVEFVGTTDDPVDNLHAHKALMDVEDFKVSPSFRPDQGLAIDQEQFMDWLGKLEAATGYSISNYQEFLTALSDRVKYFDEIGCRSSDHGINEMFYKEATEQEVAEIFKKRLEGQSLNQEEVEKYKTLTLVQLGEMYADYGWVMQLHMGPKRNNNTKMFNRLGGDSGFDSINDTKLAKPLGAFLDTLEQKDKLPKTVLYSLNPNDNPILASMAGNFQGDGIRGKVQFGTAWWFNDNIDGMKDQMKTLANIGLISNFVGMLTDSRSFLSFSRHEYFRRILCSLIGSWVEQGLAPNDSELLQQYIKNICYYNAKEFFKID</sequence>
<protein>
    <recommendedName>
        <fullName evidence="5 7">Uronate isomerase</fullName>
        <ecNumber evidence="4 7">5.3.1.12</ecNumber>
    </recommendedName>
    <alternativeName>
        <fullName evidence="7">Glucuronate isomerase</fullName>
    </alternativeName>
    <alternativeName>
        <fullName evidence="7">Uronic isomerase</fullName>
    </alternativeName>
</protein>
<dbReference type="UniPathway" id="UPA00246"/>
<comment type="pathway">
    <text evidence="2 7">Carbohydrate metabolism; pentose and glucuronate interconversion.</text>
</comment>
<dbReference type="SUPFAM" id="SSF51556">
    <property type="entry name" value="Metallo-dependent hydrolases"/>
    <property type="match status" value="1"/>
</dbReference>
<dbReference type="Gene3D" id="1.10.2020.10">
    <property type="entry name" value="uronate isomerase, domain 2, chain A"/>
    <property type="match status" value="1"/>
</dbReference>
<dbReference type="GO" id="GO:0008880">
    <property type="term" value="F:glucuronate isomerase activity"/>
    <property type="evidence" value="ECO:0007669"/>
    <property type="project" value="UniProtKB-UniRule"/>
</dbReference>
<comment type="catalytic activity">
    <reaction evidence="7">
        <text>aldehydo-D-galacturonate = keto-D-tagaturonate</text>
        <dbReference type="Rhea" id="RHEA:27702"/>
        <dbReference type="ChEBI" id="CHEBI:12952"/>
        <dbReference type="ChEBI" id="CHEBI:17886"/>
    </reaction>
</comment>
<evidence type="ECO:0000256" key="3">
    <source>
        <dbReference type="ARBA" id="ARBA00008397"/>
    </source>
</evidence>
<comment type="similarity">
    <text evidence="3 7">Belongs to the metallo-dependent hydrolases superfamily. Uronate isomerase family.</text>
</comment>
<dbReference type="Gene3D" id="3.20.20.140">
    <property type="entry name" value="Metal-dependent hydrolases"/>
    <property type="match status" value="1"/>
</dbReference>
<reference evidence="8 9" key="1">
    <citation type="submission" date="2019-07" db="EMBL/GenBank/DDBJ databases">
        <title>Whole genome shotgun sequence of Alkalibacillus haloalkaliphilus NBRC 103110.</title>
        <authorList>
            <person name="Hosoyama A."/>
            <person name="Uohara A."/>
            <person name="Ohji S."/>
            <person name="Ichikawa N."/>
        </authorList>
    </citation>
    <scope>NUCLEOTIDE SEQUENCE [LARGE SCALE GENOMIC DNA]</scope>
    <source>
        <strain evidence="8 9">NBRC 103110</strain>
    </source>
</reference>
<gene>
    <name evidence="7 8" type="primary">uxaC</name>
    <name evidence="8" type="ORF">AHA02nite_17620</name>
</gene>
<keyword evidence="9" id="KW-1185">Reference proteome</keyword>
<dbReference type="EMBL" id="BJYA01000012">
    <property type="protein sequence ID" value="GEN45986.1"/>
    <property type="molecule type" value="Genomic_DNA"/>
</dbReference>
<dbReference type="NCBIfam" id="NF002794">
    <property type="entry name" value="PRK02925.1"/>
    <property type="match status" value="1"/>
</dbReference>
<dbReference type="InterPro" id="IPR032466">
    <property type="entry name" value="Metal_Hydrolase"/>
</dbReference>
<evidence type="ECO:0000313" key="9">
    <source>
        <dbReference type="Proteomes" id="UP000321440"/>
    </source>
</evidence>
<dbReference type="GO" id="GO:0042840">
    <property type="term" value="P:D-glucuronate catabolic process"/>
    <property type="evidence" value="ECO:0007669"/>
    <property type="project" value="TreeGrafter"/>
</dbReference>
<dbReference type="EC" id="5.3.1.12" evidence="4 7"/>
<dbReference type="AlphaFoldDB" id="A0A511W4F4"/>
<dbReference type="PANTHER" id="PTHR30068:SF4">
    <property type="entry name" value="URONATE ISOMERASE"/>
    <property type="match status" value="1"/>
</dbReference>
<comment type="caution">
    <text evidence="8">The sequence shown here is derived from an EMBL/GenBank/DDBJ whole genome shotgun (WGS) entry which is preliminary data.</text>
</comment>
<evidence type="ECO:0000256" key="4">
    <source>
        <dbReference type="ARBA" id="ARBA00012546"/>
    </source>
</evidence>
<evidence type="ECO:0000256" key="5">
    <source>
        <dbReference type="ARBA" id="ARBA00020555"/>
    </source>
</evidence>
<evidence type="ECO:0000256" key="6">
    <source>
        <dbReference type="ARBA" id="ARBA00023235"/>
    </source>
</evidence>
<dbReference type="Proteomes" id="UP000321440">
    <property type="component" value="Unassembled WGS sequence"/>
</dbReference>
<organism evidence="8 9">
    <name type="scientific">Alkalibacillus haloalkaliphilus</name>
    <dbReference type="NCBI Taxonomy" id="94136"/>
    <lineage>
        <taxon>Bacteria</taxon>
        <taxon>Bacillati</taxon>
        <taxon>Bacillota</taxon>
        <taxon>Bacilli</taxon>
        <taxon>Bacillales</taxon>
        <taxon>Bacillaceae</taxon>
        <taxon>Alkalibacillus</taxon>
    </lineage>
</organism>
<accession>A0A511W4F4</accession>